<dbReference type="EMBL" id="BFBB01000008">
    <property type="protein sequence ID" value="GBF51392.1"/>
    <property type="molecule type" value="Genomic_DNA"/>
</dbReference>
<dbReference type="CDD" id="cd06583">
    <property type="entry name" value="PGRP"/>
    <property type="match status" value="1"/>
</dbReference>
<accession>A0A2P2E3C0</accession>
<dbReference type="InterPro" id="IPR002502">
    <property type="entry name" value="Amidase_domain"/>
</dbReference>
<dbReference type="GO" id="GO:0009253">
    <property type="term" value="P:peptidoglycan catabolic process"/>
    <property type="evidence" value="ECO:0007669"/>
    <property type="project" value="InterPro"/>
</dbReference>
<dbReference type="GO" id="GO:0008745">
    <property type="term" value="F:N-acetylmuramoyl-L-alanine amidase activity"/>
    <property type="evidence" value="ECO:0007669"/>
    <property type="project" value="UniProtKB-EC"/>
</dbReference>
<dbReference type="Gene3D" id="3.40.80.10">
    <property type="entry name" value="Peptidoglycan recognition protein-like"/>
    <property type="match status" value="1"/>
</dbReference>
<evidence type="ECO:0000313" key="6">
    <source>
        <dbReference type="EMBL" id="GBF51392.1"/>
    </source>
</evidence>
<dbReference type="PANTHER" id="PTHR30417:SF1">
    <property type="entry name" value="N-ACETYLMURAMOYL-L-ALANINE AMIDASE AMID"/>
    <property type="match status" value="1"/>
</dbReference>
<keyword evidence="4" id="KW-0961">Cell wall biogenesis/degradation</keyword>
<gene>
    <name evidence="6" type="ORF">LPTSP4_29280</name>
</gene>
<feature type="domain" description="N-acetylmuramoyl-L-alanine amidase" evidence="5">
    <location>
        <begin position="245"/>
        <end position="358"/>
    </location>
</feature>
<dbReference type="PANTHER" id="PTHR30417">
    <property type="entry name" value="N-ACETYLMURAMOYL-L-ALANINE AMIDASE AMID"/>
    <property type="match status" value="1"/>
</dbReference>
<dbReference type="Proteomes" id="UP000245133">
    <property type="component" value="Unassembled WGS sequence"/>
</dbReference>
<keyword evidence="7" id="KW-1185">Reference proteome</keyword>
<dbReference type="GO" id="GO:0071555">
    <property type="term" value="P:cell wall organization"/>
    <property type="evidence" value="ECO:0007669"/>
    <property type="project" value="UniProtKB-KW"/>
</dbReference>
<comment type="catalytic activity">
    <reaction evidence="1">
        <text>Hydrolyzes the link between N-acetylmuramoyl residues and L-amino acid residues in certain cell-wall glycopeptides.</text>
        <dbReference type="EC" id="3.5.1.28"/>
    </reaction>
</comment>
<sequence length="415" mass="47333">MKAFTDLKPIPTLLSPKDLNSWKPIAKREEQQISAIILHSTDKKPSTEYLKLSLENGFFIHFLIDKKGEVYWDPSAFQNVYAASPGMDVVSLHIAYEGSQEQLLQNSIQSKRMETLVKELTESFAIPKSNYDIISQKGVFTHNQAKRRFGGFVDFSPCGGEKALERLLINIGGEYKEEDQWYQRYESGWVLKKENKQRLQETFFPTNGRGISKPEKVSLPSIESDVNGYPTEAYRVKYTFRGKIKPTCIVLHYTAISDYFQSLKTLENRNLTATLMVDKNGKAYQLVDSLEDRAAAATGTNDQCIQIEIIAKDTAELISQPEQTEKVKVLVLELAQKYKIPLNNEDIQSLSGIFSHTQAKKRWGGSIFLNAKDFDPGEEYMELILNSIGGKYFPESEWKNRSSLDWAILYKSFQP</sequence>
<evidence type="ECO:0000256" key="4">
    <source>
        <dbReference type="ARBA" id="ARBA00023316"/>
    </source>
</evidence>
<evidence type="ECO:0000256" key="3">
    <source>
        <dbReference type="ARBA" id="ARBA00022801"/>
    </source>
</evidence>
<dbReference type="AlphaFoldDB" id="A0A2P2E3C0"/>
<protein>
    <recommendedName>
        <fullName evidence="2">N-acetylmuramoyl-L-alanine amidase</fullName>
        <ecNumber evidence="2">3.5.1.28</ecNumber>
    </recommendedName>
</protein>
<keyword evidence="3" id="KW-0378">Hydrolase</keyword>
<evidence type="ECO:0000256" key="1">
    <source>
        <dbReference type="ARBA" id="ARBA00001561"/>
    </source>
</evidence>
<evidence type="ECO:0000259" key="5">
    <source>
        <dbReference type="Pfam" id="PF01510"/>
    </source>
</evidence>
<dbReference type="EC" id="3.5.1.28" evidence="2"/>
<dbReference type="InterPro" id="IPR036505">
    <property type="entry name" value="Amidase/PGRP_sf"/>
</dbReference>
<organism evidence="6 7">
    <name type="scientific">Leptospira ryugenii</name>
    <dbReference type="NCBI Taxonomy" id="1917863"/>
    <lineage>
        <taxon>Bacteria</taxon>
        <taxon>Pseudomonadati</taxon>
        <taxon>Spirochaetota</taxon>
        <taxon>Spirochaetia</taxon>
        <taxon>Leptospirales</taxon>
        <taxon>Leptospiraceae</taxon>
        <taxon>Leptospira</taxon>
    </lineage>
</organism>
<evidence type="ECO:0000256" key="2">
    <source>
        <dbReference type="ARBA" id="ARBA00011901"/>
    </source>
</evidence>
<keyword evidence="6" id="KW-0449">Lipoprotein</keyword>
<dbReference type="Pfam" id="PF01510">
    <property type="entry name" value="Amidase_2"/>
    <property type="match status" value="1"/>
</dbReference>
<name>A0A2P2E3C0_9LEPT</name>
<comment type="caution">
    <text evidence="6">The sequence shown here is derived from an EMBL/GenBank/DDBJ whole genome shotgun (WGS) entry which is preliminary data.</text>
</comment>
<reference evidence="6 7" key="1">
    <citation type="submission" date="2018-02" db="EMBL/GenBank/DDBJ databases">
        <title>Novel Leptospira species isolated from soil and water in Japan.</title>
        <authorList>
            <person name="Nakao R."/>
            <person name="Masuzawa T."/>
        </authorList>
    </citation>
    <scope>NUCLEOTIDE SEQUENCE [LARGE SCALE GENOMIC DNA]</scope>
    <source>
        <strain evidence="6 7">YH101</strain>
    </source>
</reference>
<proteinExistence type="predicted"/>
<dbReference type="SUPFAM" id="SSF55846">
    <property type="entry name" value="N-acetylmuramoyl-L-alanine amidase-like"/>
    <property type="match status" value="2"/>
</dbReference>
<dbReference type="InterPro" id="IPR051206">
    <property type="entry name" value="NAMLAA_amidase_2"/>
</dbReference>
<dbReference type="GO" id="GO:0009254">
    <property type="term" value="P:peptidoglycan turnover"/>
    <property type="evidence" value="ECO:0007669"/>
    <property type="project" value="TreeGrafter"/>
</dbReference>
<evidence type="ECO:0000313" key="7">
    <source>
        <dbReference type="Proteomes" id="UP000245133"/>
    </source>
</evidence>